<dbReference type="OrthoDB" id="10443646at2759"/>
<evidence type="ECO:0008006" key="4">
    <source>
        <dbReference type="Google" id="ProtNLM"/>
    </source>
</evidence>
<feature type="signal peptide" evidence="1">
    <location>
        <begin position="1"/>
        <end position="17"/>
    </location>
</feature>
<evidence type="ECO:0000256" key="1">
    <source>
        <dbReference type="SAM" id="SignalP"/>
    </source>
</evidence>
<feature type="chain" id="PRO_5013633554" description="Ground-like domain-containing protein" evidence="1">
    <location>
        <begin position="18"/>
        <end position="109"/>
    </location>
</feature>
<dbReference type="EMBL" id="PDUG01000005">
    <property type="protein sequence ID" value="PIC24418.1"/>
    <property type="molecule type" value="Genomic_DNA"/>
</dbReference>
<dbReference type="Proteomes" id="UP000230233">
    <property type="component" value="Chromosome V"/>
</dbReference>
<sequence>MKSSILILLCLVSISAACPGLFGMMGGGGGCGCSAPPPPSSCGCGGRKKRSLPEKPTFFGIAAGDDDGMCNNTELKKIILESSFVFTVRAATAYCGARKNDHNCHAFSM</sequence>
<protein>
    <recommendedName>
        <fullName evidence="4">Ground-like domain-containing protein</fullName>
    </recommendedName>
</protein>
<evidence type="ECO:0000313" key="3">
    <source>
        <dbReference type="Proteomes" id="UP000230233"/>
    </source>
</evidence>
<accession>A0A2G5TB05</accession>
<proteinExistence type="predicted"/>
<keyword evidence="3" id="KW-1185">Reference proteome</keyword>
<dbReference type="AlphaFoldDB" id="A0A2G5TB05"/>
<comment type="caution">
    <text evidence="2">The sequence shown here is derived from an EMBL/GenBank/DDBJ whole genome shotgun (WGS) entry which is preliminary data.</text>
</comment>
<dbReference type="STRING" id="1611254.A0A2G5TB05"/>
<reference evidence="3" key="1">
    <citation type="submission" date="2017-10" db="EMBL/GenBank/DDBJ databases">
        <title>Rapid genome shrinkage in a self-fertile nematode reveals novel sperm competition proteins.</title>
        <authorList>
            <person name="Yin D."/>
            <person name="Schwarz E.M."/>
            <person name="Thomas C.G."/>
            <person name="Felde R.L."/>
            <person name="Korf I.F."/>
            <person name="Cutter A.D."/>
            <person name="Schartner C.M."/>
            <person name="Ralston E.J."/>
            <person name="Meyer B.J."/>
            <person name="Haag E.S."/>
        </authorList>
    </citation>
    <scope>NUCLEOTIDE SEQUENCE [LARGE SCALE GENOMIC DNA]</scope>
    <source>
        <strain evidence="3">JU1422</strain>
    </source>
</reference>
<dbReference type="PROSITE" id="PS51257">
    <property type="entry name" value="PROKAR_LIPOPROTEIN"/>
    <property type="match status" value="1"/>
</dbReference>
<gene>
    <name evidence="2" type="primary">Cnig_chr_V.g17769</name>
    <name evidence="2" type="ORF">B9Z55_017769</name>
</gene>
<organism evidence="2 3">
    <name type="scientific">Caenorhabditis nigoni</name>
    <dbReference type="NCBI Taxonomy" id="1611254"/>
    <lineage>
        <taxon>Eukaryota</taxon>
        <taxon>Metazoa</taxon>
        <taxon>Ecdysozoa</taxon>
        <taxon>Nematoda</taxon>
        <taxon>Chromadorea</taxon>
        <taxon>Rhabditida</taxon>
        <taxon>Rhabditina</taxon>
        <taxon>Rhabditomorpha</taxon>
        <taxon>Rhabditoidea</taxon>
        <taxon>Rhabditidae</taxon>
        <taxon>Peloderinae</taxon>
        <taxon>Caenorhabditis</taxon>
    </lineage>
</organism>
<evidence type="ECO:0000313" key="2">
    <source>
        <dbReference type="EMBL" id="PIC24418.1"/>
    </source>
</evidence>
<keyword evidence="1" id="KW-0732">Signal</keyword>
<name>A0A2G5TB05_9PELO</name>